<dbReference type="InterPro" id="IPR036527">
    <property type="entry name" value="SCP2_sterol-bd_dom_sf"/>
</dbReference>
<evidence type="ECO:0000313" key="3">
    <source>
        <dbReference type="EMBL" id="MBA8952398.1"/>
    </source>
</evidence>
<dbReference type="RefSeq" id="WP_182844705.1">
    <property type="nucleotide sequence ID" value="NZ_BAAALP010000032.1"/>
</dbReference>
<accession>A0A7W3LQF4</accession>
<feature type="region of interest" description="Disordered" evidence="1">
    <location>
        <begin position="1"/>
        <end position="22"/>
    </location>
</feature>
<dbReference type="InterPro" id="IPR003033">
    <property type="entry name" value="SCP2_sterol-bd_dom"/>
</dbReference>
<proteinExistence type="predicted"/>
<feature type="domain" description="SCP2" evidence="2">
    <location>
        <begin position="75"/>
        <end position="156"/>
    </location>
</feature>
<reference evidence="3 4" key="1">
    <citation type="submission" date="2020-08" db="EMBL/GenBank/DDBJ databases">
        <title>Genomic Encyclopedia of Type Strains, Phase IV (KMG-IV): sequencing the most valuable type-strain genomes for metagenomic binning, comparative biology and taxonomic classification.</title>
        <authorList>
            <person name="Goeker M."/>
        </authorList>
    </citation>
    <scope>NUCLEOTIDE SEQUENCE [LARGE SCALE GENOMIC DNA]</scope>
    <source>
        <strain evidence="3 4">DSM 44197</strain>
    </source>
</reference>
<organism evidence="3 4">
    <name type="scientific">Actinomadura namibiensis</name>
    <dbReference type="NCBI Taxonomy" id="182080"/>
    <lineage>
        <taxon>Bacteria</taxon>
        <taxon>Bacillati</taxon>
        <taxon>Actinomycetota</taxon>
        <taxon>Actinomycetes</taxon>
        <taxon>Streptosporangiales</taxon>
        <taxon>Thermomonosporaceae</taxon>
        <taxon>Actinomadura</taxon>
    </lineage>
</organism>
<keyword evidence="4" id="KW-1185">Reference proteome</keyword>
<protein>
    <submittedName>
        <fullName evidence="3">Alkyl sulfatase BDS1-like metallo-beta-lactamase superfamily hydrolase</fullName>
    </submittedName>
</protein>
<evidence type="ECO:0000259" key="2">
    <source>
        <dbReference type="Pfam" id="PF02036"/>
    </source>
</evidence>
<dbReference type="SUPFAM" id="SSF55718">
    <property type="entry name" value="SCP-like"/>
    <property type="match status" value="1"/>
</dbReference>
<evidence type="ECO:0000313" key="4">
    <source>
        <dbReference type="Proteomes" id="UP000572680"/>
    </source>
</evidence>
<dbReference type="AlphaFoldDB" id="A0A7W3LQF4"/>
<sequence>MSQAHPPEPDDPGSPQDMLNAVGTPGELRQLLNAEGVDDKVIEQFVAEIGVDPVLDRIFGLMGTRLVPEKAGGDGGVVQWEIKTPEDRRTYQLVIADGRAEGRRGAPDKPRVTLRMSLPNLLRLCAGELNGVTAVMTGKIKISGDMMFAAKMQSWFDYG</sequence>
<dbReference type="EMBL" id="JACJIA010000005">
    <property type="protein sequence ID" value="MBA8952398.1"/>
    <property type="molecule type" value="Genomic_DNA"/>
</dbReference>
<keyword evidence="3" id="KW-0378">Hydrolase</keyword>
<dbReference type="Gene3D" id="3.30.1050.10">
    <property type="entry name" value="SCP2 sterol-binding domain"/>
    <property type="match status" value="1"/>
</dbReference>
<name>A0A7W3LQF4_ACTNM</name>
<dbReference type="Proteomes" id="UP000572680">
    <property type="component" value="Unassembled WGS sequence"/>
</dbReference>
<dbReference type="Pfam" id="PF02036">
    <property type="entry name" value="SCP2"/>
    <property type="match status" value="1"/>
</dbReference>
<gene>
    <name evidence="3" type="ORF">HNR61_004044</name>
</gene>
<evidence type="ECO:0000256" key="1">
    <source>
        <dbReference type="SAM" id="MobiDB-lite"/>
    </source>
</evidence>
<comment type="caution">
    <text evidence="3">The sequence shown here is derived from an EMBL/GenBank/DDBJ whole genome shotgun (WGS) entry which is preliminary data.</text>
</comment>
<dbReference type="GO" id="GO:0016787">
    <property type="term" value="F:hydrolase activity"/>
    <property type="evidence" value="ECO:0007669"/>
    <property type="project" value="UniProtKB-KW"/>
</dbReference>